<evidence type="ECO:0000313" key="2">
    <source>
        <dbReference type="Proteomes" id="UP000257109"/>
    </source>
</evidence>
<accession>A0A371GA28</accession>
<dbReference type="AlphaFoldDB" id="A0A371GA28"/>
<dbReference type="OrthoDB" id="1928766at2759"/>
<keyword evidence="2" id="KW-1185">Reference proteome</keyword>
<dbReference type="SUPFAM" id="SSF56672">
    <property type="entry name" value="DNA/RNA polymerases"/>
    <property type="match status" value="1"/>
</dbReference>
<dbReference type="InterPro" id="IPR043128">
    <property type="entry name" value="Rev_trsase/Diguanyl_cyclase"/>
</dbReference>
<feature type="non-terminal residue" evidence="1">
    <location>
        <position position="1"/>
    </location>
</feature>
<sequence>MKVGPRPSGDGGAIVNFLDLDLDPRHQFEDQNPRPIEELKEVQIGPSASHKTKIGTTLEKEEEDRLMRFLFKNRDLGEEKQKAAKEETNKLLAAGFVREVQYPSWLANMVMICTNYTDLNKACSKDPYLLPNIDRLVDGASSFALLSFMDAYLGYNQIRMHP</sequence>
<proteinExistence type="predicted"/>
<name>A0A371GA28_MUCPR</name>
<protein>
    <recommendedName>
        <fullName evidence="3">Reverse transcriptase domain-containing protein</fullName>
    </recommendedName>
</protein>
<organism evidence="1 2">
    <name type="scientific">Mucuna pruriens</name>
    <name type="common">Velvet bean</name>
    <name type="synonym">Dolichos pruriens</name>
    <dbReference type="NCBI Taxonomy" id="157652"/>
    <lineage>
        <taxon>Eukaryota</taxon>
        <taxon>Viridiplantae</taxon>
        <taxon>Streptophyta</taxon>
        <taxon>Embryophyta</taxon>
        <taxon>Tracheophyta</taxon>
        <taxon>Spermatophyta</taxon>
        <taxon>Magnoliopsida</taxon>
        <taxon>eudicotyledons</taxon>
        <taxon>Gunneridae</taxon>
        <taxon>Pentapetalae</taxon>
        <taxon>rosids</taxon>
        <taxon>fabids</taxon>
        <taxon>Fabales</taxon>
        <taxon>Fabaceae</taxon>
        <taxon>Papilionoideae</taxon>
        <taxon>50 kb inversion clade</taxon>
        <taxon>NPAAA clade</taxon>
        <taxon>indigoferoid/millettioid clade</taxon>
        <taxon>Phaseoleae</taxon>
        <taxon>Mucuna</taxon>
    </lineage>
</organism>
<dbReference type="PANTHER" id="PTHR24559">
    <property type="entry name" value="TRANSPOSON TY3-I GAG-POL POLYPROTEIN"/>
    <property type="match status" value="1"/>
</dbReference>
<evidence type="ECO:0008006" key="3">
    <source>
        <dbReference type="Google" id="ProtNLM"/>
    </source>
</evidence>
<comment type="caution">
    <text evidence="1">The sequence shown here is derived from an EMBL/GenBank/DDBJ whole genome shotgun (WGS) entry which is preliminary data.</text>
</comment>
<dbReference type="PANTHER" id="PTHR24559:SF444">
    <property type="entry name" value="REVERSE TRANSCRIPTASE DOMAIN-CONTAINING PROTEIN"/>
    <property type="match status" value="1"/>
</dbReference>
<dbReference type="InterPro" id="IPR043502">
    <property type="entry name" value="DNA/RNA_pol_sf"/>
</dbReference>
<dbReference type="EMBL" id="QJKJ01006241">
    <property type="protein sequence ID" value="RDX87400.1"/>
    <property type="molecule type" value="Genomic_DNA"/>
</dbReference>
<reference evidence="1" key="1">
    <citation type="submission" date="2018-05" db="EMBL/GenBank/DDBJ databases">
        <title>Draft genome of Mucuna pruriens seed.</title>
        <authorList>
            <person name="Nnadi N.E."/>
            <person name="Vos R."/>
            <person name="Hasami M.H."/>
            <person name="Devisetty U.K."/>
            <person name="Aguiy J.C."/>
        </authorList>
    </citation>
    <scope>NUCLEOTIDE SEQUENCE [LARGE SCALE GENOMIC DNA]</scope>
    <source>
        <strain evidence="1">JCA_2017</strain>
    </source>
</reference>
<dbReference type="Proteomes" id="UP000257109">
    <property type="component" value="Unassembled WGS sequence"/>
</dbReference>
<evidence type="ECO:0000313" key="1">
    <source>
        <dbReference type="EMBL" id="RDX87400.1"/>
    </source>
</evidence>
<dbReference type="InterPro" id="IPR053134">
    <property type="entry name" value="RNA-dir_DNA_polymerase"/>
</dbReference>
<dbReference type="Gene3D" id="3.30.70.270">
    <property type="match status" value="1"/>
</dbReference>
<gene>
    <name evidence="1" type="ORF">CR513_31138</name>
</gene>